<evidence type="ECO:0000256" key="4">
    <source>
        <dbReference type="SAM" id="SignalP"/>
    </source>
</evidence>
<dbReference type="SMART" id="SM00270">
    <property type="entry name" value="ChtBD1"/>
    <property type="match status" value="3"/>
</dbReference>
<keyword evidence="1 3" id="KW-0147">Chitin-binding</keyword>
<evidence type="ECO:0000259" key="5">
    <source>
        <dbReference type="PROSITE" id="PS50941"/>
    </source>
</evidence>
<dbReference type="STRING" id="341454.A0A4S2MPA6"/>
<dbReference type="AlphaFoldDB" id="A0A4S2MPA6"/>
<dbReference type="Pfam" id="PF00187">
    <property type="entry name" value="Chitin_bind_1"/>
    <property type="match status" value="1"/>
</dbReference>
<feature type="disulfide bond" evidence="3">
    <location>
        <begin position="31"/>
        <end position="43"/>
    </location>
</feature>
<feature type="domain" description="Chitin-binding type-1" evidence="5">
    <location>
        <begin position="165"/>
        <end position="210"/>
    </location>
</feature>
<dbReference type="OrthoDB" id="5985073at2759"/>
<keyword evidence="4" id="KW-0732">Signal</keyword>
<dbReference type="InParanoid" id="A0A4S2MPA6"/>
<name>A0A4S2MPA6_9PEZI</name>
<feature type="signal peptide" evidence="4">
    <location>
        <begin position="1"/>
        <end position="17"/>
    </location>
</feature>
<dbReference type="PANTHER" id="PTHR47849:SF8">
    <property type="entry name" value="LECTIN"/>
    <property type="match status" value="1"/>
</dbReference>
<evidence type="ECO:0000256" key="1">
    <source>
        <dbReference type="ARBA" id="ARBA00022669"/>
    </source>
</evidence>
<feature type="disulfide bond" evidence="3">
    <location>
        <begin position="36"/>
        <end position="50"/>
    </location>
</feature>
<reference evidence="6 7" key="1">
    <citation type="submission" date="2019-04" db="EMBL/GenBank/DDBJ databases">
        <title>Comparative genomics and transcriptomics to analyze fruiting body development in filamentous ascomycetes.</title>
        <authorList>
            <consortium name="DOE Joint Genome Institute"/>
            <person name="Lutkenhaus R."/>
            <person name="Traeger S."/>
            <person name="Breuer J."/>
            <person name="Kuo A."/>
            <person name="Lipzen A."/>
            <person name="Pangilinan J."/>
            <person name="Dilworth D."/>
            <person name="Sandor L."/>
            <person name="Poggeler S."/>
            <person name="Barry K."/>
            <person name="Grigoriev I.V."/>
            <person name="Nowrousian M."/>
        </authorList>
    </citation>
    <scope>NUCLEOTIDE SEQUENCE [LARGE SCALE GENOMIC DNA]</scope>
    <source>
        <strain evidence="6 7">CBS 389.68</strain>
    </source>
</reference>
<accession>A0A4S2MPA6</accession>
<gene>
    <name evidence="6" type="ORF">EX30DRAFT_375746</name>
</gene>
<evidence type="ECO:0000256" key="2">
    <source>
        <dbReference type="ARBA" id="ARBA00023157"/>
    </source>
</evidence>
<dbReference type="EMBL" id="ML220212">
    <property type="protein sequence ID" value="TGZ76167.1"/>
    <property type="molecule type" value="Genomic_DNA"/>
</dbReference>
<dbReference type="InterPro" id="IPR036861">
    <property type="entry name" value="Endochitinase-like_sf"/>
</dbReference>
<feature type="domain" description="Chitin-binding type-1" evidence="5">
    <location>
        <begin position="17"/>
        <end position="69"/>
    </location>
</feature>
<dbReference type="PROSITE" id="PS50941">
    <property type="entry name" value="CHIT_BIND_I_2"/>
    <property type="match status" value="2"/>
</dbReference>
<dbReference type="Proteomes" id="UP000298138">
    <property type="component" value="Unassembled WGS sequence"/>
</dbReference>
<evidence type="ECO:0000256" key="3">
    <source>
        <dbReference type="PROSITE-ProRule" id="PRU00261"/>
    </source>
</evidence>
<proteinExistence type="predicted"/>
<dbReference type="Gene3D" id="3.30.60.10">
    <property type="entry name" value="Endochitinase-like"/>
    <property type="match status" value="3"/>
</dbReference>
<feature type="chain" id="PRO_5020212056" description="Chitin-binding type-1 domain-containing protein" evidence="4">
    <location>
        <begin position="18"/>
        <end position="215"/>
    </location>
</feature>
<sequence length="215" mass="21727">MRISALLLTILPLLAAAQRCGTESPGGNVKCVAAQCCSEYSWCGTTSAYCNSRCQKPFGGPSAPSSCRPSTTATTSPTTFPSTIPAIDVCGGSTGVTCSGVGPEGYFYRCCSTHGHCGPKNSLQSSIDYCGPGCQPGAGKCDPSTPLPSSLLRGPPPGAPEAGQGEQCGPIVGRKCGRGLCCSGSNFCGSTAPFCGTSNWCQRGWGVCWGSDAGP</sequence>
<protein>
    <recommendedName>
        <fullName evidence="5">Chitin-binding type-1 domain-containing protein</fullName>
    </recommendedName>
</protein>
<dbReference type="GO" id="GO:0008061">
    <property type="term" value="F:chitin binding"/>
    <property type="evidence" value="ECO:0007669"/>
    <property type="project" value="UniProtKB-UniRule"/>
</dbReference>
<comment type="caution">
    <text evidence="3">Lacks conserved residue(s) required for the propagation of feature annotation.</text>
</comment>
<dbReference type="PANTHER" id="PTHR47849">
    <property type="entry name" value="CHITIN-BINDING LECTIN 1"/>
    <property type="match status" value="1"/>
</dbReference>
<keyword evidence="7" id="KW-1185">Reference proteome</keyword>
<feature type="disulfide bond" evidence="3">
    <location>
        <begin position="181"/>
        <end position="195"/>
    </location>
</feature>
<evidence type="ECO:0000313" key="6">
    <source>
        <dbReference type="EMBL" id="TGZ76167.1"/>
    </source>
</evidence>
<organism evidence="6 7">
    <name type="scientific">Ascodesmis nigricans</name>
    <dbReference type="NCBI Taxonomy" id="341454"/>
    <lineage>
        <taxon>Eukaryota</taxon>
        <taxon>Fungi</taxon>
        <taxon>Dikarya</taxon>
        <taxon>Ascomycota</taxon>
        <taxon>Pezizomycotina</taxon>
        <taxon>Pezizomycetes</taxon>
        <taxon>Pezizales</taxon>
        <taxon>Ascodesmidaceae</taxon>
        <taxon>Ascodesmis</taxon>
    </lineage>
</organism>
<feature type="disulfide bond" evidence="3">
    <location>
        <begin position="176"/>
        <end position="188"/>
    </location>
</feature>
<keyword evidence="2 3" id="KW-1015">Disulfide bond</keyword>
<dbReference type="InterPro" id="IPR001002">
    <property type="entry name" value="Chitin-bd_1"/>
</dbReference>
<evidence type="ECO:0000313" key="7">
    <source>
        <dbReference type="Proteomes" id="UP000298138"/>
    </source>
</evidence>
<dbReference type="SUPFAM" id="SSF57016">
    <property type="entry name" value="Plant lectins/antimicrobial peptides"/>
    <property type="match status" value="3"/>
</dbReference>